<protein>
    <submittedName>
        <fullName evidence="1">Uncharacterized protein</fullName>
    </submittedName>
</protein>
<proteinExistence type="predicted"/>
<evidence type="ECO:0000313" key="1">
    <source>
        <dbReference type="EMBL" id="NKC68967.1"/>
    </source>
</evidence>
<dbReference type="RefSeq" id="WP_167808021.1">
    <property type="nucleotide sequence ID" value="NZ_JAAVMB010000017.1"/>
</dbReference>
<dbReference type="Proteomes" id="UP000521358">
    <property type="component" value="Unassembled WGS sequence"/>
</dbReference>
<reference evidence="1 2" key="1">
    <citation type="submission" date="2020-03" db="EMBL/GenBank/DDBJ databases">
        <title>Bacterial samples isolated from urine from healthy bovine heifers (Gyr breed).</title>
        <authorList>
            <person name="Giannattasio-Ferraz S."/>
            <person name="Maskeri L."/>
            <person name="Penido A."/>
            <person name="Barbosa-Stancioli E.F."/>
            <person name="Putonti C."/>
        </authorList>
    </citation>
    <scope>NUCLEOTIDE SEQUENCE [LARGE SCALE GENOMIC DNA]</scope>
    <source>
        <strain evidence="1 2">UFMG-H7</strain>
    </source>
</reference>
<dbReference type="EMBL" id="JAAVMB010000017">
    <property type="protein sequence ID" value="NKC68967.1"/>
    <property type="molecule type" value="Genomic_DNA"/>
</dbReference>
<dbReference type="AlphaFoldDB" id="A0A7X6DAT9"/>
<accession>A0A7X6DAT9</accession>
<evidence type="ECO:0000313" key="2">
    <source>
        <dbReference type="Proteomes" id="UP000521358"/>
    </source>
</evidence>
<organism evidence="1 2">
    <name type="scientific">Vagococcus fluvialis</name>
    <dbReference type="NCBI Taxonomy" id="2738"/>
    <lineage>
        <taxon>Bacteria</taxon>
        <taxon>Bacillati</taxon>
        <taxon>Bacillota</taxon>
        <taxon>Bacilli</taxon>
        <taxon>Lactobacillales</taxon>
        <taxon>Enterococcaceae</taxon>
        <taxon>Vagococcus</taxon>
    </lineage>
</organism>
<gene>
    <name evidence="1" type="ORF">HED35_12795</name>
</gene>
<comment type="caution">
    <text evidence="1">The sequence shown here is derived from an EMBL/GenBank/DDBJ whole genome shotgun (WGS) entry which is preliminary data.</text>
</comment>
<name>A0A7X6DAT9_9ENTE</name>
<sequence>MSKIVDFKGSKNEIVKNLLDEAKETLINVLNLEEGNRYSVTITDDTGSKKTTESALERAKGLAAIAIEKYIDEAQEILTDEK</sequence>